<dbReference type="InterPro" id="IPR000683">
    <property type="entry name" value="Gfo/Idh/MocA-like_OxRdtase_N"/>
</dbReference>
<dbReference type="RefSeq" id="WP_099439129.1">
    <property type="nucleotide sequence ID" value="NZ_CP024091.1"/>
</dbReference>
<accession>A0A2D1U6G3</accession>
<dbReference type="EMBL" id="CP024091">
    <property type="protein sequence ID" value="ATP57201.1"/>
    <property type="molecule type" value="Genomic_DNA"/>
</dbReference>
<dbReference type="Proteomes" id="UP000223749">
    <property type="component" value="Chromosome"/>
</dbReference>
<evidence type="ECO:0000313" key="3">
    <source>
        <dbReference type="Proteomes" id="UP000223749"/>
    </source>
</evidence>
<dbReference type="PANTHER" id="PTHR43818">
    <property type="entry name" value="BCDNA.GH03377"/>
    <property type="match status" value="1"/>
</dbReference>
<name>A0A2D1U6G3_9SPHI</name>
<organism evidence="2 3">
    <name type="scientific">Pedobacter ginsengisoli</name>
    <dbReference type="NCBI Taxonomy" id="363852"/>
    <lineage>
        <taxon>Bacteria</taxon>
        <taxon>Pseudomonadati</taxon>
        <taxon>Bacteroidota</taxon>
        <taxon>Sphingobacteriia</taxon>
        <taxon>Sphingobacteriales</taxon>
        <taxon>Sphingobacteriaceae</taxon>
        <taxon>Pedobacter</taxon>
    </lineage>
</organism>
<dbReference type="KEGG" id="pgs:CPT03_12330"/>
<gene>
    <name evidence="2" type="ORF">CPT03_12330</name>
</gene>
<dbReference type="AlphaFoldDB" id="A0A2D1U6G3"/>
<dbReference type="PANTHER" id="PTHR43818:SF9">
    <property type="entry name" value="HYPOTHETICAL OXIDOREDUCTASE"/>
    <property type="match status" value="1"/>
</dbReference>
<feature type="domain" description="Gfo/Idh/MocA-like oxidoreductase N-terminal" evidence="1">
    <location>
        <begin position="41"/>
        <end position="167"/>
    </location>
</feature>
<reference evidence="2 3" key="1">
    <citation type="submission" date="2017-10" db="EMBL/GenBank/DDBJ databases">
        <title>Whole genome of Pedobacter ginsengisoli T01R-27 isolated from tomato rhizosphere.</title>
        <authorList>
            <person name="Weon H.-Y."/>
            <person name="Lee S.A."/>
            <person name="Sang M.K."/>
            <person name="Song J."/>
        </authorList>
    </citation>
    <scope>NUCLEOTIDE SEQUENCE [LARGE SCALE GENOMIC DNA]</scope>
    <source>
        <strain evidence="2 3">T01R-27</strain>
    </source>
</reference>
<dbReference type="InterPro" id="IPR050463">
    <property type="entry name" value="Gfo/Idh/MocA_oxidrdct_glycsds"/>
</dbReference>
<evidence type="ECO:0000259" key="1">
    <source>
        <dbReference type="Pfam" id="PF01408"/>
    </source>
</evidence>
<dbReference type="InterPro" id="IPR036291">
    <property type="entry name" value="NAD(P)-bd_dom_sf"/>
</dbReference>
<dbReference type="GO" id="GO:0000166">
    <property type="term" value="F:nucleotide binding"/>
    <property type="evidence" value="ECO:0007669"/>
    <property type="project" value="InterPro"/>
</dbReference>
<dbReference type="SUPFAM" id="SSF51735">
    <property type="entry name" value="NAD(P)-binding Rossmann-fold domains"/>
    <property type="match status" value="1"/>
</dbReference>
<protein>
    <submittedName>
        <fullName evidence="2">Dehydrogenase</fullName>
    </submittedName>
</protein>
<proteinExistence type="predicted"/>
<dbReference type="OrthoDB" id="1408251at2"/>
<sequence>MRSFNRRSFILNTALAGLGAGLLHSLPSLGKSSLQKETGKRIGIIGLDTSHSEVFTKAINSGGPEMKGYKVVAAYPQGSKDIPAALKMKPGIVEAVKANGVEIVDSIEELIKKVDVILLETIDGRPHFEQALPVMQAGKRMFIDKPIAASLADVKKIFAASKKYDSPVFSSSALRFDGNVQKVVSGSIGKVLGADVYTPAEIEPNHMDMAWYAIHGIEMLFSVMGPGCKTVTRVYNDGVDFVTGIWEDGRVGSVRGIRNGASNIAGTAFGASGIAPLGPFNSYSPLIAEIISFFETGKPPVSEKETLEIFSFIKAADLSRKRNGLPVSLANI</sequence>
<keyword evidence="3" id="KW-1185">Reference proteome</keyword>
<dbReference type="Gene3D" id="3.40.50.720">
    <property type="entry name" value="NAD(P)-binding Rossmann-like Domain"/>
    <property type="match status" value="1"/>
</dbReference>
<dbReference type="Pfam" id="PF01408">
    <property type="entry name" value="GFO_IDH_MocA"/>
    <property type="match status" value="1"/>
</dbReference>
<evidence type="ECO:0000313" key="2">
    <source>
        <dbReference type="EMBL" id="ATP57201.1"/>
    </source>
</evidence>